<organism evidence="1 2">
    <name type="scientific">Thelohanellus kitauei</name>
    <name type="common">Myxosporean</name>
    <dbReference type="NCBI Taxonomy" id="669202"/>
    <lineage>
        <taxon>Eukaryota</taxon>
        <taxon>Metazoa</taxon>
        <taxon>Cnidaria</taxon>
        <taxon>Myxozoa</taxon>
        <taxon>Myxosporea</taxon>
        <taxon>Bivalvulida</taxon>
        <taxon>Platysporina</taxon>
        <taxon>Myxobolidae</taxon>
        <taxon>Thelohanellus</taxon>
    </lineage>
</organism>
<dbReference type="AlphaFoldDB" id="A0A0C2J0M1"/>
<accession>A0A0C2J0M1</accession>
<dbReference type="EMBL" id="JWZT01001784">
    <property type="protein sequence ID" value="KII71364.1"/>
    <property type="molecule type" value="Genomic_DNA"/>
</dbReference>
<proteinExistence type="predicted"/>
<dbReference type="Proteomes" id="UP000031668">
    <property type="component" value="Unassembled WGS sequence"/>
</dbReference>
<name>A0A0C2J0M1_THEKT</name>
<reference evidence="1 2" key="1">
    <citation type="journal article" date="2014" name="Genome Biol. Evol.">
        <title>The genome of the myxosporean Thelohanellus kitauei shows adaptations to nutrient acquisition within its fish host.</title>
        <authorList>
            <person name="Yang Y."/>
            <person name="Xiong J."/>
            <person name="Zhou Z."/>
            <person name="Huo F."/>
            <person name="Miao W."/>
            <person name="Ran C."/>
            <person name="Liu Y."/>
            <person name="Zhang J."/>
            <person name="Feng J."/>
            <person name="Wang M."/>
            <person name="Wang M."/>
            <person name="Wang L."/>
            <person name="Yao B."/>
        </authorList>
    </citation>
    <scope>NUCLEOTIDE SEQUENCE [LARGE SCALE GENOMIC DNA]</scope>
    <source>
        <strain evidence="1">Wuqing</strain>
    </source>
</reference>
<comment type="caution">
    <text evidence="1">The sequence shown here is derived from an EMBL/GenBank/DDBJ whole genome shotgun (WGS) entry which is preliminary data.</text>
</comment>
<keyword evidence="2" id="KW-1185">Reference proteome</keyword>
<evidence type="ECO:0000313" key="1">
    <source>
        <dbReference type="EMBL" id="KII71364.1"/>
    </source>
</evidence>
<gene>
    <name evidence="1" type="ORF">RF11_00774</name>
</gene>
<dbReference type="OrthoDB" id="8063321at2759"/>
<evidence type="ECO:0000313" key="2">
    <source>
        <dbReference type="Proteomes" id="UP000031668"/>
    </source>
</evidence>
<protein>
    <submittedName>
        <fullName evidence="1">Uncharacterized protein</fullName>
    </submittedName>
</protein>
<sequence>MNALNRSANDILDHDLQRETHFELNGFGTFFQTSLHKLTQEKRIADERSCMQLQAKAAIAFPRRDRVTAITFVILLILATVRSRNKIVPAITSYRIAANLLEGGRTSH</sequence>